<reference evidence="1" key="1">
    <citation type="submission" date="2021-05" db="EMBL/GenBank/DDBJ databases">
        <authorList>
            <person name="Sun Q."/>
            <person name="Inoue M."/>
        </authorList>
    </citation>
    <scope>NUCLEOTIDE SEQUENCE</scope>
    <source>
        <strain evidence="1">VKM B-3255</strain>
    </source>
</reference>
<gene>
    <name evidence="1" type="ORF">KIP89_07135</name>
</gene>
<dbReference type="Proteomes" id="UP001166585">
    <property type="component" value="Unassembled WGS sequence"/>
</dbReference>
<proteinExistence type="predicted"/>
<keyword evidence="2" id="KW-1185">Reference proteome</keyword>
<evidence type="ECO:0000313" key="1">
    <source>
        <dbReference type="EMBL" id="MBS9476877.1"/>
    </source>
</evidence>
<dbReference type="EMBL" id="JAHCQH010000015">
    <property type="protein sequence ID" value="MBS9476877.1"/>
    <property type="molecule type" value="Genomic_DNA"/>
</dbReference>
<accession>A0ABS5R938</accession>
<name>A0ABS5R938_9HYPH</name>
<organism evidence="1 2">
    <name type="scientific">Ancylobacter radicis</name>
    <dbReference type="NCBI Taxonomy" id="2836179"/>
    <lineage>
        <taxon>Bacteria</taxon>
        <taxon>Pseudomonadati</taxon>
        <taxon>Pseudomonadota</taxon>
        <taxon>Alphaproteobacteria</taxon>
        <taxon>Hyphomicrobiales</taxon>
        <taxon>Xanthobacteraceae</taxon>
        <taxon>Ancylobacter</taxon>
    </lineage>
</organism>
<comment type="caution">
    <text evidence="1">The sequence shown here is derived from an EMBL/GenBank/DDBJ whole genome shotgun (WGS) entry which is preliminary data.</text>
</comment>
<sequence>MATLNVEGLTLQVIYAAIDGGDIHYEISLQWNGQSVLNTDILKREAFRVGHPLGWVSALNGEPCALLPFLRKVVDEDEADYFETMDLSLIIAAYPRSDFPFLPSHWRLIPKDTDDAMEVDQTVAVAAGAASEDFIELMIFVDAFNFKGAPYPSGIGAGIRMSPTRSDLSTFYDDLKSEYDAFLTSYDAVDVHRYL</sequence>
<dbReference type="RefSeq" id="WP_213754715.1">
    <property type="nucleotide sequence ID" value="NZ_JAHCQH010000015.1"/>
</dbReference>
<evidence type="ECO:0000313" key="2">
    <source>
        <dbReference type="Proteomes" id="UP001166585"/>
    </source>
</evidence>
<protein>
    <submittedName>
        <fullName evidence="1">Uncharacterized protein</fullName>
    </submittedName>
</protein>